<gene>
    <name evidence="5" type="ORF">WJX84_006386</name>
</gene>
<reference evidence="5 6" key="1">
    <citation type="journal article" date="2024" name="Nat. Commun.">
        <title>Phylogenomics reveals the evolutionary origins of lichenization in chlorophyte algae.</title>
        <authorList>
            <person name="Puginier C."/>
            <person name="Libourel C."/>
            <person name="Otte J."/>
            <person name="Skaloud P."/>
            <person name="Haon M."/>
            <person name="Grisel S."/>
            <person name="Petersen M."/>
            <person name="Berrin J.G."/>
            <person name="Delaux P.M."/>
            <person name="Dal Grande F."/>
            <person name="Keller J."/>
        </authorList>
    </citation>
    <scope>NUCLEOTIDE SEQUENCE [LARGE SCALE GENOMIC DNA]</scope>
    <source>
        <strain evidence="5 6">SAG 2523</strain>
    </source>
</reference>
<feature type="domain" description="Fibronectin type-III" evidence="4">
    <location>
        <begin position="762"/>
        <end position="853"/>
    </location>
</feature>
<dbReference type="InterPro" id="IPR013783">
    <property type="entry name" value="Ig-like_fold"/>
</dbReference>
<keyword evidence="1" id="KW-0677">Repeat</keyword>
<feature type="domain" description="Fibronectin type-III" evidence="4">
    <location>
        <begin position="78"/>
        <end position="178"/>
    </location>
</feature>
<feature type="region of interest" description="Disordered" evidence="2">
    <location>
        <begin position="483"/>
        <end position="514"/>
    </location>
</feature>
<dbReference type="AlphaFoldDB" id="A0AAW1SN50"/>
<feature type="region of interest" description="Disordered" evidence="2">
    <location>
        <begin position="847"/>
        <end position="878"/>
    </location>
</feature>
<keyword evidence="6" id="KW-1185">Reference proteome</keyword>
<dbReference type="PANTHER" id="PTHR13817:SF151">
    <property type="entry name" value="TITIN"/>
    <property type="match status" value="1"/>
</dbReference>
<feature type="domain" description="Fibronectin type-III" evidence="4">
    <location>
        <begin position="556"/>
        <end position="656"/>
    </location>
</feature>
<accession>A0AAW1SN50</accession>
<feature type="compositionally biased region" description="Polar residues" evidence="2">
    <location>
        <begin position="847"/>
        <end position="877"/>
    </location>
</feature>
<dbReference type="Pfam" id="PF00041">
    <property type="entry name" value="fn3"/>
    <property type="match status" value="7"/>
</dbReference>
<dbReference type="InterPro" id="IPR050964">
    <property type="entry name" value="Striated_Muscle_Regulatory"/>
</dbReference>
<feature type="region of interest" description="Disordered" evidence="2">
    <location>
        <begin position="962"/>
        <end position="1027"/>
    </location>
</feature>
<dbReference type="SUPFAM" id="SSF49265">
    <property type="entry name" value="Fibronectin type III"/>
    <property type="match status" value="5"/>
</dbReference>
<organism evidence="5 6">
    <name type="scientific">Apatococcus fuscideae</name>
    <dbReference type="NCBI Taxonomy" id="2026836"/>
    <lineage>
        <taxon>Eukaryota</taxon>
        <taxon>Viridiplantae</taxon>
        <taxon>Chlorophyta</taxon>
        <taxon>core chlorophytes</taxon>
        <taxon>Trebouxiophyceae</taxon>
        <taxon>Chlorellales</taxon>
        <taxon>Chlorellaceae</taxon>
        <taxon>Apatococcus</taxon>
    </lineage>
</organism>
<evidence type="ECO:0000313" key="6">
    <source>
        <dbReference type="Proteomes" id="UP001485043"/>
    </source>
</evidence>
<keyword evidence="3" id="KW-0472">Membrane</keyword>
<evidence type="ECO:0000313" key="5">
    <source>
        <dbReference type="EMBL" id="KAK9847425.1"/>
    </source>
</evidence>
<feature type="compositionally biased region" description="Low complexity" evidence="2">
    <location>
        <begin position="560"/>
        <end position="592"/>
    </location>
</feature>
<feature type="domain" description="Fibronectin type-III" evidence="4">
    <location>
        <begin position="381"/>
        <end position="496"/>
    </location>
</feature>
<keyword evidence="3" id="KW-0812">Transmembrane</keyword>
<feature type="transmembrane region" description="Helical" evidence="3">
    <location>
        <begin position="1054"/>
        <end position="1072"/>
    </location>
</feature>
<dbReference type="InterPro" id="IPR003961">
    <property type="entry name" value="FN3_dom"/>
</dbReference>
<dbReference type="SMART" id="SM00060">
    <property type="entry name" value="FN3"/>
    <property type="match status" value="8"/>
</dbReference>
<dbReference type="CDD" id="cd00063">
    <property type="entry name" value="FN3"/>
    <property type="match status" value="8"/>
</dbReference>
<evidence type="ECO:0000256" key="1">
    <source>
        <dbReference type="ARBA" id="ARBA00022737"/>
    </source>
</evidence>
<evidence type="ECO:0000256" key="3">
    <source>
        <dbReference type="SAM" id="Phobius"/>
    </source>
</evidence>
<dbReference type="InterPro" id="IPR036116">
    <property type="entry name" value="FN3_sf"/>
</dbReference>
<dbReference type="Proteomes" id="UP001485043">
    <property type="component" value="Unassembled WGS sequence"/>
</dbReference>
<comment type="caution">
    <text evidence="5">The sequence shown here is derived from an EMBL/GenBank/DDBJ whole genome shotgun (WGS) entry which is preliminary data.</text>
</comment>
<dbReference type="PROSITE" id="PS50853">
    <property type="entry name" value="FN3"/>
    <property type="match status" value="8"/>
</dbReference>
<proteinExistence type="predicted"/>
<feature type="region of interest" description="Disordered" evidence="2">
    <location>
        <begin position="558"/>
        <end position="606"/>
    </location>
</feature>
<feature type="domain" description="Fibronectin type-III" evidence="4">
    <location>
        <begin position="277"/>
        <end position="377"/>
    </location>
</feature>
<evidence type="ECO:0000259" key="4">
    <source>
        <dbReference type="PROSITE" id="PS50853"/>
    </source>
</evidence>
<feature type="domain" description="Fibronectin type-III" evidence="4">
    <location>
        <begin position="857"/>
        <end position="958"/>
    </location>
</feature>
<protein>
    <recommendedName>
        <fullName evidence="4">Fibronectin type-III domain-containing protein</fullName>
    </recommendedName>
</protein>
<evidence type="ECO:0000256" key="2">
    <source>
        <dbReference type="SAM" id="MobiDB-lite"/>
    </source>
</evidence>
<keyword evidence="3" id="KW-1133">Transmembrane helix</keyword>
<feature type="compositionally biased region" description="Pro residues" evidence="2">
    <location>
        <begin position="498"/>
        <end position="507"/>
    </location>
</feature>
<sequence length="1079" mass="114109">MQLLGTADATSAPEEDKWSCCYRGSALRTQVKGLRPGRSYAFRLQTLPIISPPWVAPPEPQEPSAPVTCATPATVPSPPHAPTVSARDRRLLSFKWRPPDEPGGPAVSAYRFQMSPPPAADGELILDEGFAEVYMGRDTRCKVPRLTAGTMYMVRVKAVNTIGESDWSELTECVTAASVPSQPEAPDITSTTTTSAILGWPAPCDNGAPILHYQAKCDDGAEGDFSLVYTGPETGLEAEGLESGLTYRFRVTAFNAAGRSVVGQPAYVRTAAQAPGAPSHVRALGSNLTSATIVWAGPEQDGGSPLTHYAVQLQPKSAAAVANGLPLEWVVVYQGRSAACTPGGLRAGCTYRVRVCAYNAAGEGPYSVPVDISTAPDVASQPSAPHATQRWQQALQLAWRPPQHDGGSPIHAYRLEGCRVGAVEVAGACQRSSASKGKQAVQPLYAPIHLPDAALACTATVQGLECGTEYLFRVHALNRIGASPVSEPGKAQTQPSAPTKPNPPEPMGVPGSANIRLSWDEPYHNGACICSYTLEQAVPSSHPLQAAASIQQQGLENGDAESACASSSAASDSPDVPQCSSQSSSDLHSGNSRAPTRMPGSSTHKSQGLLAYQGLDRQCEVKGLEPATDYSFRVRACNAAGQSPWSDSCVIRSAAAAPSCPLHLVAEGASCEAVNLHWQEPERAHGLPLTGYGIEYCSQSRARAGQLWHAAAAAPASLTHCQVCGLRSGRAYSFRVRASNERGHSDWSEAVPAATLPAAPAAPAMPTFAQRTASSVRVRWERPSEDNGAAVTAFRLEQKNAAESWHQVYSGSNSAQRVTELAPGQLYSFRVSACNAVGCGPWSESGSVSTQLQPPYPPTSVSAQIQASSSDRQTASVQWEPASLSPDTAECATQEIECISCSEPSQNIKLTCSGKATKCSLPGLSSGGSYQVRVRCVGAAGTGHGAWSHSASFETPGTRELASLPSDGIEALSGPGMPRNRRSGRDLHQLEGDDAPPGSKALRVKRADSRSLSVKSASAKGPSKYRNTWLGKMGVPPKTQRCMNEAYHRYHVKLWAYCLLAVIIICLVVRMAPDPRRRK</sequence>
<name>A0AAW1SN50_9CHLO</name>
<dbReference type="PANTHER" id="PTHR13817">
    <property type="entry name" value="TITIN"/>
    <property type="match status" value="1"/>
</dbReference>
<feature type="domain" description="Fibronectin type-III" evidence="4">
    <location>
        <begin position="660"/>
        <end position="758"/>
    </location>
</feature>
<dbReference type="Gene3D" id="2.60.40.10">
    <property type="entry name" value="Immunoglobulins"/>
    <property type="match status" value="8"/>
</dbReference>
<feature type="domain" description="Fibronectin type-III" evidence="4">
    <location>
        <begin position="182"/>
        <end position="273"/>
    </location>
</feature>
<dbReference type="PRINTS" id="PR00014">
    <property type="entry name" value="FNTYPEIII"/>
</dbReference>
<dbReference type="EMBL" id="JALJOV010001467">
    <property type="protein sequence ID" value="KAK9847425.1"/>
    <property type="molecule type" value="Genomic_DNA"/>
</dbReference>